<name>A0A3P6FNI6_BRAOL</name>
<dbReference type="InterPro" id="IPR003871">
    <property type="entry name" value="RFA1B/D_OB_1st"/>
</dbReference>
<dbReference type="EMBL" id="LR031878">
    <property type="protein sequence ID" value="VDD49284.1"/>
    <property type="molecule type" value="Genomic_DNA"/>
</dbReference>
<sequence>MSINPVADVKPFKTMWKIKVKVIRLWKQYSAAGGETIEMVLCDVKVNDGIRFSVKAMSDFNLYSRPD</sequence>
<dbReference type="SUPFAM" id="SSF50249">
    <property type="entry name" value="Nucleic acid-binding proteins"/>
    <property type="match status" value="1"/>
</dbReference>
<organism evidence="2">
    <name type="scientific">Brassica oleracea</name>
    <name type="common">Wild cabbage</name>
    <dbReference type="NCBI Taxonomy" id="3712"/>
    <lineage>
        <taxon>Eukaryota</taxon>
        <taxon>Viridiplantae</taxon>
        <taxon>Streptophyta</taxon>
        <taxon>Embryophyta</taxon>
        <taxon>Tracheophyta</taxon>
        <taxon>Spermatophyta</taxon>
        <taxon>Magnoliopsida</taxon>
        <taxon>eudicotyledons</taxon>
        <taxon>Gunneridae</taxon>
        <taxon>Pentapetalae</taxon>
        <taxon>rosids</taxon>
        <taxon>malvids</taxon>
        <taxon>Brassicales</taxon>
        <taxon>Brassicaceae</taxon>
        <taxon>Brassiceae</taxon>
        <taxon>Brassica</taxon>
    </lineage>
</organism>
<gene>
    <name evidence="2" type="ORF">BOLC1T01673H</name>
</gene>
<dbReference type="InterPro" id="IPR012340">
    <property type="entry name" value="NA-bd_OB-fold"/>
</dbReference>
<evidence type="ECO:0000313" key="2">
    <source>
        <dbReference type="EMBL" id="VDD49284.1"/>
    </source>
</evidence>
<reference evidence="2" key="1">
    <citation type="submission" date="2018-11" db="EMBL/GenBank/DDBJ databases">
        <authorList>
            <consortium name="Genoscope - CEA"/>
            <person name="William W."/>
        </authorList>
    </citation>
    <scope>NUCLEOTIDE SEQUENCE</scope>
</reference>
<proteinExistence type="predicted"/>
<accession>A0A3P6FNI6</accession>
<dbReference type="Gene3D" id="2.40.50.140">
    <property type="entry name" value="Nucleic acid-binding proteins"/>
    <property type="match status" value="1"/>
</dbReference>
<evidence type="ECO:0000259" key="1">
    <source>
        <dbReference type="Pfam" id="PF02721"/>
    </source>
</evidence>
<protein>
    <recommendedName>
        <fullName evidence="1">Replication protein A 70 kDa DNA-binding subunit B/D first OB fold domain-containing protein</fullName>
    </recommendedName>
</protein>
<feature type="domain" description="Replication protein A 70 kDa DNA-binding subunit B/D first OB fold" evidence="1">
    <location>
        <begin position="4"/>
        <end position="45"/>
    </location>
</feature>
<dbReference type="Pfam" id="PF02721">
    <property type="entry name" value="DUF223"/>
    <property type="match status" value="1"/>
</dbReference>
<dbReference type="AlphaFoldDB" id="A0A3P6FNI6"/>